<keyword evidence="2" id="KW-1185">Reference proteome</keyword>
<organism evidence="1 2">
    <name type="scientific">Mycena venus</name>
    <dbReference type="NCBI Taxonomy" id="2733690"/>
    <lineage>
        <taxon>Eukaryota</taxon>
        <taxon>Fungi</taxon>
        <taxon>Dikarya</taxon>
        <taxon>Basidiomycota</taxon>
        <taxon>Agaricomycotina</taxon>
        <taxon>Agaricomycetes</taxon>
        <taxon>Agaricomycetidae</taxon>
        <taxon>Agaricales</taxon>
        <taxon>Marasmiineae</taxon>
        <taxon>Mycenaceae</taxon>
        <taxon>Mycena</taxon>
    </lineage>
</organism>
<dbReference type="Proteomes" id="UP000620124">
    <property type="component" value="Unassembled WGS sequence"/>
</dbReference>
<evidence type="ECO:0000313" key="2">
    <source>
        <dbReference type="Proteomes" id="UP000620124"/>
    </source>
</evidence>
<comment type="caution">
    <text evidence="1">The sequence shown here is derived from an EMBL/GenBank/DDBJ whole genome shotgun (WGS) entry which is preliminary data.</text>
</comment>
<dbReference type="OrthoDB" id="2897256at2759"/>
<dbReference type="Gene3D" id="3.80.10.10">
    <property type="entry name" value="Ribonuclease Inhibitor"/>
    <property type="match status" value="1"/>
</dbReference>
<proteinExistence type="predicted"/>
<dbReference type="SUPFAM" id="SSF52047">
    <property type="entry name" value="RNI-like"/>
    <property type="match status" value="1"/>
</dbReference>
<reference evidence="1" key="1">
    <citation type="submission" date="2020-05" db="EMBL/GenBank/DDBJ databases">
        <title>Mycena genomes resolve the evolution of fungal bioluminescence.</title>
        <authorList>
            <person name="Tsai I.J."/>
        </authorList>
    </citation>
    <scope>NUCLEOTIDE SEQUENCE</scope>
    <source>
        <strain evidence="1">CCC161011</strain>
    </source>
</reference>
<evidence type="ECO:0000313" key="1">
    <source>
        <dbReference type="EMBL" id="KAF7343973.1"/>
    </source>
</evidence>
<dbReference type="InterPro" id="IPR032675">
    <property type="entry name" value="LRR_dom_sf"/>
</dbReference>
<accession>A0A8H6XMI2</accession>
<name>A0A8H6XMI2_9AGAR</name>
<sequence>MPSLPDLPTELLMEIAKYYPELYLDIDAIIHGMASEQFAGDDALRALSQTCRTLRGIFLPRTVGARMLERRMIGIQKTPYVMPHIRSLSVTLAECSMNNWQPMAEFVRVLGVLPKLQHLTISRIFNEMVPVLTTACQGKVFPSILSLTVDNENLAQIIPCFPNTQTLTVHGSSCIPFLRALKGSCEYVHTLNNLALYANVIEYPGLRDSIPNEPMRLLENMDNLSDLRIRYREPLRFHVVYGTPPPSLEDIIATAKRILRTSKATGRKKLHMEEFTGDILRQETLIIVGGDL</sequence>
<protein>
    <submittedName>
        <fullName evidence="1">Uncharacterized protein</fullName>
    </submittedName>
</protein>
<gene>
    <name evidence="1" type="ORF">MVEN_01686500</name>
</gene>
<dbReference type="EMBL" id="JACAZI010000015">
    <property type="protein sequence ID" value="KAF7343973.1"/>
    <property type="molecule type" value="Genomic_DNA"/>
</dbReference>
<dbReference type="AlphaFoldDB" id="A0A8H6XMI2"/>